<dbReference type="Gene3D" id="1.20.5.100">
    <property type="entry name" value="Cytochrome c1, transmembrane anchor, C-terminal"/>
    <property type="match status" value="1"/>
</dbReference>
<proteinExistence type="predicted"/>
<evidence type="ECO:0000256" key="1">
    <source>
        <dbReference type="SAM" id="MobiDB-lite"/>
    </source>
</evidence>
<gene>
    <name evidence="3" type="ORF">HGRIS_002883</name>
</gene>
<keyword evidence="2" id="KW-0472">Membrane</keyword>
<keyword evidence="4" id="KW-1185">Reference proteome</keyword>
<feature type="compositionally biased region" description="Polar residues" evidence="1">
    <location>
        <begin position="567"/>
        <end position="585"/>
    </location>
</feature>
<keyword evidence="2" id="KW-1133">Transmembrane helix</keyword>
<evidence type="ECO:0000313" key="3">
    <source>
        <dbReference type="EMBL" id="KAL0956764.1"/>
    </source>
</evidence>
<comment type="caution">
    <text evidence="3">The sequence shown here is derived from an EMBL/GenBank/DDBJ whole genome shotgun (WGS) entry which is preliminary data.</text>
</comment>
<feature type="compositionally biased region" description="Low complexity" evidence="1">
    <location>
        <begin position="478"/>
        <end position="500"/>
    </location>
</feature>
<feature type="region of interest" description="Disordered" evidence="1">
    <location>
        <begin position="231"/>
        <end position="266"/>
    </location>
</feature>
<dbReference type="Proteomes" id="UP001556367">
    <property type="component" value="Unassembled WGS sequence"/>
</dbReference>
<feature type="compositionally biased region" description="Polar residues" evidence="1">
    <location>
        <begin position="234"/>
        <end position="266"/>
    </location>
</feature>
<sequence>MSSPSASPLTSLTLDPRVIASNFAKNGTDIDIDAVAAFDGIALNSTNNFINYCLTRPNLALTNGTQLQTGSCNPVPIGMIPPSDHMPSVKFVFPTYGEDVNPNQPFEIKIAVRNLETGFNANTQTNFLSAPQQIDSSSKNIQGAVRIAIEQIASFRQKTPTDPRVFSFFKTIQDKAQDGVLSANITGGLTVGVYRISSMVTTTNRAAPYLPILAHGSTDDAVYITVGGTGRANGDNTALPESSSVQDTGNRFQPTPSPSGTQTSLTLDPNAIAAGLSNDGQDTPVAGQVASLTSTNNFINFCATANLPLTNGQQVKGGSCNPAPMGIIPPSDQMPVAKFTFPLNGDKISASSNFSVSFAVSDLSRALSINSNTNFMAAPQQSTSTGQFYGNVQFVIEKLTAFNQTEPTDPTSFQFFQGVTTGGDFSGPVTGLPAGFYRLSSLIVGAHYQPAQVALAQHGALNDVVYFEVTDDGSGVTSSPTSSAQPGASSGAGSNGVSGRSSDTSAIIGGVMGGIVFILLVVIAGILFRRRRRQQHQILDPNLDIEEAQHTSVIPFDTWTQRQPVSRFESVSHSTTPSGSLSRLTESIDPTPPPLPPKKGFSDIAPVILSPPVTRRPDVGPSENSSSSVALLPSPDTERSDRVSIAETAPPPYQF</sequence>
<organism evidence="3 4">
    <name type="scientific">Hohenbuehelia grisea</name>
    <dbReference type="NCBI Taxonomy" id="104357"/>
    <lineage>
        <taxon>Eukaryota</taxon>
        <taxon>Fungi</taxon>
        <taxon>Dikarya</taxon>
        <taxon>Basidiomycota</taxon>
        <taxon>Agaricomycotina</taxon>
        <taxon>Agaricomycetes</taxon>
        <taxon>Agaricomycetidae</taxon>
        <taxon>Agaricales</taxon>
        <taxon>Pleurotineae</taxon>
        <taxon>Pleurotaceae</taxon>
        <taxon>Hohenbuehelia</taxon>
    </lineage>
</organism>
<feature type="transmembrane region" description="Helical" evidence="2">
    <location>
        <begin position="506"/>
        <end position="528"/>
    </location>
</feature>
<dbReference type="EMBL" id="JASNQZ010000006">
    <property type="protein sequence ID" value="KAL0956764.1"/>
    <property type="molecule type" value="Genomic_DNA"/>
</dbReference>
<feature type="region of interest" description="Disordered" evidence="1">
    <location>
        <begin position="567"/>
        <end position="655"/>
    </location>
</feature>
<accession>A0ABR3JLT8</accession>
<name>A0ABR3JLT8_9AGAR</name>
<dbReference type="PANTHER" id="PTHR34587:SF2">
    <property type="entry name" value="G-PROTEIN COUPLED RECEPTORS FAMILY 1 PROFILE DOMAIN-CONTAINING PROTEIN"/>
    <property type="match status" value="1"/>
</dbReference>
<evidence type="ECO:0000313" key="4">
    <source>
        <dbReference type="Proteomes" id="UP001556367"/>
    </source>
</evidence>
<dbReference type="InterPro" id="IPR053216">
    <property type="entry name" value="Appressorial_penetr-assoc"/>
</dbReference>
<evidence type="ECO:0000256" key="2">
    <source>
        <dbReference type="SAM" id="Phobius"/>
    </source>
</evidence>
<reference evidence="4" key="1">
    <citation type="submission" date="2024-06" db="EMBL/GenBank/DDBJ databases">
        <title>Multi-omics analyses provide insights into the biosynthesis of the anticancer antibiotic pleurotin in Hohenbuehelia grisea.</title>
        <authorList>
            <person name="Weaver J.A."/>
            <person name="Alberti F."/>
        </authorList>
    </citation>
    <scope>NUCLEOTIDE SEQUENCE [LARGE SCALE GENOMIC DNA]</scope>
    <source>
        <strain evidence="4">T-177</strain>
    </source>
</reference>
<protein>
    <submittedName>
        <fullName evidence="3">Uncharacterized protein</fullName>
    </submittedName>
</protein>
<dbReference type="PANTHER" id="PTHR34587">
    <property type="entry name" value="VWFA DOMAIN-CONTAINING PROTEIN"/>
    <property type="match status" value="1"/>
</dbReference>
<feature type="region of interest" description="Disordered" evidence="1">
    <location>
        <begin position="475"/>
        <end position="500"/>
    </location>
</feature>
<keyword evidence="2" id="KW-0812">Transmembrane</keyword>